<reference evidence="2" key="1">
    <citation type="journal article" date="2012" name="PLoS ONE">
        <title>Gene sets for utilization of primary and secondary nutrition supplies in the distal gut of endangered iberian lynx.</title>
        <authorList>
            <person name="Alcaide M."/>
            <person name="Messina E."/>
            <person name="Richter M."/>
            <person name="Bargiela R."/>
            <person name="Peplies J."/>
            <person name="Huws S.A."/>
            <person name="Newbold C.J."/>
            <person name="Golyshin P.N."/>
            <person name="Simon M.A."/>
            <person name="Lopez G."/>
            <person name="Yakimov M.M."/>
            <person name="Ferrer M."/>
        </authorList>
    </citation>
    <scope>NUCLEOTIDE SEQUENCE</scope>
</reference>
<accession>J9FPB5</accession>
<dbReference type="EMBL" id="AMCI01005356">
    <property type="protein sequence ID" value="EJW96303.1"/>
    <property type="molecule type" value="Genomic_DNA"/>
</dbReference>
<dbReference type="Pfam" id="PF13331">
    <property type="entry name" value="DUF4093"/>
    <property type="match status" value="1"/>
</dbReference>
<name>J9FPB5_9ZZZZ</name>
<dbReference type="InterPro" id="IPR025156">
    <property type="entry name" value="RNase_M5_C"/>
</dbReference>
<comment type="caution">
    <text evidence="2">The sequence shown here is derived from an EMBL/GenBank/DDBJ whole genome shotgun (WGS) entry which is preliminary data.</text>
</comment>
<evidence type="ECO:0000313" key="2">
    <source>
        <dbReference type="EMBL" id="EJW96303.1"/>
    </source>
</evidence>
<protein>
    <submittedName>
        <fullName evidence="2">Small primase-like protein (Toprim domain)</fullName>
    </submittedName>
</protein>
<dbReference type="AlphaFoldDB" id="J9FPB5"/>
<proteinExistence type="predicted"/>
<gene>
    <name evidence="2" type="ORF">EVA_15590</name>
</gene>
<organism evidence="2">
    <name type="scientific">gut metagenome</name>
    <dbReference type="NCBI Taxonomy" id="749906"/>
    <lineage>
        <taxon>unclassified sequences</taxon>
        <taxon>metagenomes</taxon>
        <taxon>organismal metagenomes</taxon>
    </lineage>
</organism>
<feature type="domain" description="Ribonuclease M5 C-terminal" evidence="1">
    <location>
        <begin position="2"/>
        <end position="55"/>
    </location>
</feature>
<evidence type="ECO:0000259" key="1">
    <source>
        <dbReference type="Pfam" id="PF13331"/>
    </source>
</evidence>
<sequence>MTYADLFYWGLSGTTCSRQHRYALLERLGLPPRLSKKAFLDVLNSLYTFEEIEAIRLELSREKVKE</sequence>